<evidence type="ECO:0000259" key="6">
    <source>
        <dbReference type="PROSITE" id="PS51387"/>
    </source>
</evidence>
<keyword evidence="5" id="KW-0560">Oxidoreductase</keyword>
<dbReference type="InterPro" id="IPR051264">
    <property type="entry name" value="FAD-oxidored/transferase_4"/>
</dbReference>
<organism evidence="7">
    <name type="scientific">marine metagenome</name>
    <dbReference type="NCBI Taxonomy" id="408172"/>
    <lineage>
        <taxon>unclassified sequences</taxon>
        <taxon>metagenomes</taxon>
        <taxon>ecological metagenomes</taxon>
    </lineage>
</organism>
<dbReference type="InterPro" id="IPR016169">
    <property type="entry name" value="FAD-bd_PCMH_sub2"/>
</dbReference>
<evidence type="ECO:0000313" key="7">
    <source>
        <dbReference type="EMBL" id="SVA02120.1"/>
    </source>
</evidence>
<dbReference type="InterPro" id="IPR016164">
    <property type="entry name" value="FAD-linked_Oxase-like_C"/>
</dbReference>
<keyword evidence="4" id="KW-0274">FAD</keyword>
<feature type="domain" description="FAD-binding PCMH-type" evidence="6">
    <location>
        <begin position="30"/>
        <end position="209"/>
    </location>
</feature>
<comment type="cofactor">
    <cofactor evidence="1">
        <name>FAD</name>
        <dbReference type="ChEBI" id="CHEBI:57692"/>
    </cofactor>
</comment>
<dbReference type="InterPro" id="IPR004113">
    <property type="entry name" value="FAD-bd_oxidored_4_C"/>
</dbReference>
<dbReference type="Gene3D" id="3.30.465.10">
    <property type="match status" value="1"/>
</dbReference>
<dbReference type="GO" id="GO:0022904">
    <property type="term" value="P:respiratory electron transport chain"/>
    <property type="evidence" value="ECO:0007669"/>
    <property type="project" value="TreeGrafter"/>
</dbReference>
<dbReference type="AlphaFoldDB" id="A0A381SDH9"/>
<dbReference type="Pfam" id="PF01565">
    <property type="entry name" value="FAD_binding_4"/>
    <property type="match status" value="1"/>
</dbReference>
<dbReference type="PANTHER" id="PTHR43716:SF1">
    <property type="entry name" value="D-2-HYDROXYGLUTARATE DEHYDROGENASE, MITOCHONDRIAL"/>
    <property type="match status" value="1"/>
</dbReference>
<sequence length="442" mass="49812">MKSIFPKILKSNQIITKNIEKYNVDWMNKFHGKAQTILLPSNTTDVSNILKTCNSNKIPIHIQGGNTGLVGGAVASNAEVLISMERLNKIKNFCDKRGVIHCQSGCILQTLDEHVNEKGWLMPLDLGAKGSCQIGGNIATNAGGIRFYKYGSLHQNVLGMKVVLPNGDIYNDTQGFYKNNTGYHIKNLMIGAEGTLGVVTECQLKLQKSKPSIKGMLFSLNNLEQLSKLIELSTNTLQDFISAFELMDKKSLILHQKHFSNLPISIGNFNVLIETQFTDDDYHQSVLDKFFENCMENELIEDGTVTNNETQLNQLWSIREGITENLSKEPKSLYKFDISIKLNDIHTLQQKLKDYDTYFFGHVLDENIHLNILNDGSNDQIENIVYNLVNELNGSISAEHGIGIMKKKYLHQYDTKNQIQLLKDIKKTFDPNNILNPGLITN</sequence>
<dbReference type="Gene3D" id="3.30.70.2740">
    <property type="match status" value="1"/>
</dbReference>
<dbReference type="InterPro" id="IPR036318">
    <property type="entry name" value="FAD-bd_PCMH-like_sf"/>
</dbReference>
<dbReference type="Gene3D" id="1.10.45.10">
    <property type="entry name" value="Vanillyl-alcohol Oxidase, Chain A, domain 4"/>
    <property type="match status" value="1"/>
</dbReference>
<dbReference type="PANTHER" id="PTHR43716">
    <property type="entry name" value="D-2-HYDROXYGLUTARATE DEHYDROGENASE, MITOCHONDRIAL"/>
    <property type="match status" value="1"/>
</dbReference>
<dbReference type="EMBL" id="UINC01002971">
    <property type="protein sequence ID" value="SVA02120.1"/>
    <property type="molecule type" value="Genomic_DNA"/>
</dbReference>
<dbReference type="Pfam" id="PF02913">
    <property type="entry name" value="FAD-oxidase_C"/>
    <property type="match status" value="1"/>
</dbReference>
<dbReference type="Gene3D" id="3.30.43.10">
    <property type="entry name" value="Uridine Diphospho-n-acetylenolpyruvylglucosamine Reductase, domain 2"/>
    <property type="match status" value="1"/>
</dbReference>
<evidence type="ECO:0000256" key="2">
    <source>
        <dbReference type="ARBA" id="ARBA00008000"/>
    </source>
</evidence>
<accession>A0A381SDH9</accession>
<comment type="similarity">
    <text evidence="2">Belongs to the FAD-binding oxidoreductase/transferase type 4 family.</text>
</comment>
<dbReference type="Gene3D" id="3.30.70.2190">
    <property type="match status" value="1"/>
</dbReference>
<dbReference type="InterPro" id="IPR006094">
    <property type="entry name" value="Oxid_FAD_bind_N"/>
</dbReference>
<gene>
    <name evidence="7" type="ORF">METZ01_LOCUS54974</name>
</gene>
<evidence type="ECO:0000256" key="5">
    <source>
        <dbReference type="ARBA" id="ARBA00023002"/>
    </source>
</evidence>
<dbReference type="InterPro" id="IPR016171">
    <property type="entry name" value="Vanillyl_alc_oxidase_C-sub2"/>
</dbReference>
<keyword evidence="3" id="KW-0285">Flavoprotein</keyword>
<dbReference type="GO" id="GO:0071949">
    <property type="term" value="F:FAD binding"/>
    <property type="evidence" value="ECO:0007669"/>
    <property type="project" value="InterPro"/>
</dbReference>
<dbReference type="PROSITE" id="PS51387">
    <property type="entry name" value="FAD_PCMH"/>
    <property type="match status" value="1"/>
</dbReference>
<dbReference type="SUPFAM" id="SSF55103">
    <property type="entry name" value="FAD-linked oxidases, C-terminal domain"/>
    <property type="match status" value="1"/>
</dbReference>
<evidence type="ECO:0000256" key="3">
    <source>
        <dbReference type="ARBA" id="ARBA00022630"/>
    </source>
</evidence>
<protein>
    <recommendedName>
        <fullName evidence="6">FAD-binding PCMH-type domain-containing protein</fullName>
    </recommendedName>
</protein>
<dbReference type="FunFam" id="3.30.70.2190:FF:000001">
    <property type="entry name" value="D-2-hydroxyglutarate dehydrogenase mitochondrial"/>
    <property type="match status" value="1"/>
</dbReference>
<dbReference type="SUPFAM" id="SSF56176">
    <property type="entry name" value="FAD-binding/transporter-associated domain-like"/>
    <property type="match status" value="1"/>
</dbReference>
<reference evidence="7" key="1">
    <citation type="submission" date="2018-05" db="EMBL/GenBank/DDBJ databases">
        <authorList>
            <person name="Lanie J.A."/>
            <person name="Ng W.-L."/>
            <person name="Kazmierczak K.M."/>
            <person name="Andrzejewski T.M."/>
            <person name="Davidsen T.M."/>
            <person name="Wayne K.J."/>
            <person name="Tettelin H."/>
            <person name="Glass J.I."/>
            <person name="Rusch D."/>
            <person name="Podicherti R."/>
            <person name="Tsui H.-C.T."/>
            <person name="Winkler M.E."/>
        </authorList>
    </citation>
    <scope>NUCLEOTIDE SEQUENCE</scope>
</reference>
<proteinExistence type="inferred from homology"/>
<dbReference type="FunFam" id="3.30.465.10:FF:000001">
    <property type="entry name" value="D-2-hydroxyglutarate dehydrogenase, mitochondrial"/>
    <property type="match status" value="1"/>
</dbReference>
<evidence type="ECO:0000256" key="1">
    <source>
        <dbReference type="ARBA" id="ARBA00001974"/>
    </source>
</evidence>
<dbReference type="InterPro" id="IPR016167">
    <property type="entry name" value="FAD-bd_PCMH_sub1"/>
</dbReference>
<dbReference type="GO" id="GO:0016491">
    <property type="term" value="F:oxidoreductase activity"/>
    <property type="evidence" value="ECO:0007669"/>
    <property type="project" value="UniProtKB-KW"/>
</dbReference>
<dbReference type="FunFam" id="1.10.45.10:FF:000001">
    <property type="entry name" value="D-lactate dehydrogenase mitochondrial"/>
    <property type="match status" value="1"/>
</dbReference>
<evidence type="ECO:0000256" key="4">
    <source>
        <dbReference type="ARBA" id="ARBA00022827"/>
    </source>
</evidence>
<name>A0A381SDH9_9ZZZZ</name>
<dbReference type="InterPro" id="IPR016166">
    <property type="entry name" value="FAD-bd_PCMH"/>
</dbReference>